<name>I0YMB5_COCSC</name>
<reference evidence="18 19" key="1">
    <citation type="journal article" date="2012" name="Genome Biol.">
        <title>The genome of the polar eukaryotic microalga coccomyxa subellipsoidea reveals traits of cold adaptation.</title>
        <authorList>
            <person name="Blanc G."/>
            <person name="Agarkova I."/>
            <person name="Grimwood J."/>
            <person name="Kuo A."/>
            <person name="Brueggeman A."/>
            <person name="Dunigan D."/>
            <person name="Gurnon J."/>
            <person name="Ladunga I."/>
            <person name="Lindquist E."/>
            <person name="Lucas S."/>
            <person name="Pangilinan J."/>
            <person name="Proschold T."/>
            <person name="Salamov A."/>
            <person name="Schmutz J."/>
            <person name="Weeks D."/>
            <person name="Yamada T."/>
            <person name="Claverie J.M."/>
            <person name="Grigoriev I."/>
            <person name="Van Etten J."/>
            <person name="Lomsadze A."/>
            <person name="Borodovsky M."/>
        </authorList>
    </citation>
    <scope>NUCLEOTIDE SEQUENCE [LARGE SCALE GENOMIC DNA]</scope>
    <source>
        <strain evidence="18 19">C-169</strain>
    </source>
</reference>
<comment type="similarity">
    <text evidence="2 14">Belongs to the peroxin-14 family.</text>
</comment>
<dbReference type="eggNOG" id="KOG2629">
    <property type="taxonomic scope" value="Eukaryota"/>
</dbReference>
<comment type="function">
    <text evidence="12 14">Component of the PEX13-PEX14 docking complex, a translocon channel that specifically mediates the import of peroxisomal cargo proteins bound to PEX5 receptor. The PEX13-PEX14 docking complex forms a large import pore which can be opened to a diameter of about 9 nm. Mechanistically, PEX5 receptor along with cargo proteins associates with the PEX14 subunit of the PEX13-PEX14 docking complex in the cytosol, leading to the insertion of the receptor into the organelle membrane with the concomitant translocation of the cargo into the peroxisome matrix.</text>
</comment>
<evidence type="ECO:0000256" key="7">
    <source>
        <dbReference type="ARBA" id="ARBA00023010"/>
    </source>
</evidence>
<evidence type="ECO:0000256" key="12">
    <source>
        <dbReference type="ARBA" id="ARBA00053920"/>
    </source>
</evidence>
<evidence type="ECO:0000256" key="11">
    <source>
        <dbReference type="ARBA" id="ARBA00029691"/>
    </source>
</evidence>
<keyword evidence="5 14" id="KW-0653">Protein transport</keyword>
<protein>
    <recommendedName>
        <fullName evidence="10 14">Peroxisomal membrane protein PEX14</fullName>
    </recommendedName>
    <alternativeName>
        <fullName evidence="11 14">Peroxin-14</fullName>
    </alternativeName>
</protein>
<gene>
    <name evidence="18" type="ORF">COCSUDRAFT_48772</name>
</gene>
<dbReference type="PANTHER" id="PTHR23058">
    <property type="entry name" value="PEROXISOMAL MEMBRANE PROTEIN PEX14"/>
    <property type="match status" value="1"/>
</dbReference>
<evidence type="ECO:0000256" key="5">
    <source>
        <dbReference type="ARBA" id="ARBA00022927"/>
    </source>
</evidence>
<feature type="compositionally biased region" description="Low complexity" evidence="15">
    <location>
        <begin position="445"/>
        <end position="478"/>
    </location>
</feature>
<dbReference type="GO" id="GO:0005778">
    <property type="term" value="C:peroxisomal membrane"/>
    <property type="evidence" value="ECO:0007669"/>
    <property type="project" value="UniProtKB-SubCell"/>
</dbReference>
<evidence type="ECO:0000256" key="4">
    <source>
        <dbReference type="ARBA" id="ARBA00022692"/>
    </source>
</evidence>
<feature type="compositionally biased region" description="Pro residues" evidence="15">
    <location>
        <begin position="365"/>
        <end position="374"/>
    </location>
</feature>
<sequence length="535" mass="54826">MADVDNQEPGAEQGQDGTAKNLQDVPVDAAHGLLQASSPAASLREDQIQNAVSFLSHPKVRGSSAASKVSFLEKKGLTAAEIEEAFRRVPDTPTASVPAGSSGLPAQPAAQPPPKPFPTGTAATLQQLQPQPIAQPPQPIRWTQVVVGLGLVAALGYAVKEYALPKVSQWYKEWRSDSDKAAAEQKAEETARLVATAIQAQTAEMQKTLGDLKEAIGTLEKGKAAAVEGTPDTVTLAQLRSELRVLATSLNEFGSPAKAVADPAEGRKLDEIKTMVAMVAGQLSARPVPISTVQDPFTSPGVQTNGIQEICGASPFMANGVAENATAEPEPLPQPPHPASYMEVLEMLEKGQTPPGIRDDIVDVPPNPSAPPPGARMKPRPKPWERAASAPDSPVANGAFPATAAVPRTSSAGAFPPATRAAVPPADVERSPPRAPWADGGPSFAAQAAKPAVKAADQATSAKTAGASGSSSSPPADAWKPPAVPQPSIPRPVPAAHPVSPPASVASADAGISTAAGAASPEPESPAQEAEQPSP</sequence>
<dbReference type="KEGG" id="csl:COCSUDRAFT_48772"/>
<dbReference type="GO" id="GO:0005102">
    <property type="term" value="F:signaling receptor binding"/>
    <property type="evidence" value="ECO:0007669"/>
    <property type="project" value="TreeGrafter"/>
</dbReference>
<evidence type="ECO:0000256" key="3">
    <source>
        <dbReference type="ARBA" id="ARBA00022448"/>
    </source>
</evidence>
<keyword evidence="19" id="KW-1185">Reference proteome</keyword>
<feature type="domain" description="Peroxisome membrane anchor protein Pex14p N-terminal" evidence="16">
    <location>
        <begin position="44"/>
        <end position="88"/>
    </location>
</feature>
<evidence type="ECO:0000313" key="19">
    <source>
        <dbReference type="Proteomes" id="UP000007264"/>
    </source>
</evidence>
<evidence type="ECO:0000256" key="6">
    <source>
        <dbReference type="ARBA" id="ARBA00022989"/>
    </source>
</evidence>
<evidence type="ECO:0000259" key="17">
    <source>
        <dbReference type="Pfam" id="PF17733"/>
    </source>
</evidence>
<keyword evidence="3 14" id="KW-0813">Transport</keyword>
<dbReference type="Pfam" id="PF17733">
    <property type="entry name" value="KPWE_dom"/>
    <property type="match status" value="1"/>
</dbReference>
<evidence type="ECO:0000256" key="1">
    <source>
        <dbReference type="ARBA" id="ARBA00004549"/>
    </source>
</evidence>
<feature type="compositionally biased region" description="Low complexity" evidence="15">
    <location>
        <begin position="502"/>
        <end position="535"/>
    </location>
</feature>
<evidence type="ECO:0000259" key="16">
    <source>
        <dbReference type="Pfam" id="PF04695"/>
    </source>
</evidence>
<evidence type="ECO:0000256" key="2">
    <source>
        <dbReference type="ARBA" id="ARBA00005443"/>
    </source>
</evidence>
<dbReference type="EMBL" id="AGSI01000018">
    <property type="protein sequence ID" value="EIE19534.1"/>
    <property type="molecule type" value="Genomic_DNA"/>
</dbReference>
<organism evidence="18 19">
    <name type="scientific">Coccomyxa subellipsoidea (strain C-169)</name>
    <name type="common">Green microalga</name>
    <dbReference type="NCBI Taxonomy" id="574566"/>
    <lineage>
        <taxon>Eukaryota</taxon>
        <taxon>Viridiplantae</taxon>
        <taxon>Chlorophyta</taxon>
        <taxon>core chlorophytes</taxon>
        <taxon>Trebouxiophyceae</taxon>
        <taxon>Trebouxiophyceae incertae sedis</taxon>
        <taxon>Coccomyxaceae</taxon>
        <taxon>Coccomyxa</taxon>
        <taxon>Coccomyxa subellipsoidea</taxon>
    </lineage>
</organism>
<comment type="caution">
    <text evidence="18">The sequence shown here is derived from an EMBL/GenBank/DDBJ whole genome shotgun (WGS) entry which is preliminary data.</text>
</comment>
<feature type="region of interest" description="Disordered" evidence="15">
    <location>
        <begin position="352"/>
        <end position="535"/>
    </location>
</feature>
<evidence type="ECO:0000256" key="9">
    <source>
        <dbReference type="ARBA" id="ARBA00023140"/>
    </source>
</evidence>
<dbReference type="RefSeq" id="XP_005644078.1">
    <property type="nucleotide sequence ID" value="XM_005644021.1"/>
</dbReference>
<dbReference type="GO" id="GO:1990429">
    <property type="term" value="C:peroxisomal importomer complex"/>
    <property type="evidence" value="ECO:0007669"/>
    <property type="project" value="TreeGrafter"/>
</dbReference>
<keyword evidence="7" id="KW-0811">Translocation</keyword>
<dbReference type="InterPro" id="IPR025655">
    <property type="entry name" value="PEX14"/>
</dbReference>
<dbReference type="InterPro" id="IPR036388">
    <property type="entry name" value="WH-like_DNA-bd_sf"/>
</dbReference>
<dbReference type="InterPro" id="IPR040554">
    <property type="entry name" value="KPWE_PEX14_dom"/>
</dbReference>
<feature type="region of interest" description="Disordered" evidence="15">
    <location>
        <begin position="1"/>
        <end position="38"/>
    </location>
</feature>
<dbReference type="FunFam" id="1.10.10.10:FF:000217">
    <property type="entry name" value="Peroxisomal membrane protein PEX14"/>
    <property type="match status" value="1"/>
</dbReference>
<evidence type="ECO:0000256" key="13">
    <source>
        <dbReference type="ARBA" id="ARBA00064754"/>
    </source>
</evidence>
<evidence type="ECO:0000256" key="15">
    <source>
        <dbReference type="SAM" id="MobiDB-lite"/>
    </source>
</evidence>
<dbReference type="Gene3D" id="1.10.10.10">
    <property type="entry name" value="Winged helix-like DNA-binding domain superfamily/Winged helix DNA-binding domain"/>
    <property type="match status" value="1"/>
</dbReference>
<evidence type="ECO:0000256" key="8">
    <source>
        <dbReference type="ARBA" id="ARBA00023136"/>
    </source>
</evidence>
<comment type="subunit">
    <text evidence="13">Interacts with PEX13; forming the PEX13-PEX14 docking complex. Interacts with PEX5 (via WxxxF/Y motifs).</text>
</comment>
<dbReference type="PANTHER" id="PTHR23058:SF0">
    <property type="entry name" value="PEROXISOMAL MEMBRANE PROTEIN PEX14"/>
    <property type="match status" value="1"/>
</dbReference>
<keyword evidence="9 14" id="KW-0576">Peroxisome</keyword>
<keyword evidence="6" id="KW-1133">Transmembrane helix</keyword>
<dbReference type="AlphaFoldDB" id="I0YMB5"/>
<dbReference type="OrthoDB" id="441517at2759"/>
<proteinExistence type="inferred from homology"/>
<evidence type="ECO:0000313" key="18">
    <source>
        <dbReference type="EMBL" id="EIE19534.1"/>
    </source>
</evidence>
<dbReference type="InterPro" id="IPR006785">
    <property type="entry name" value="Pex14_N"/>
</dbReference>
<dbReference type="Proteomes" id="UP000007264">
    <property type="component" value="Unassembled WGS sequence"/>
</dbReference>
<keyword evidence="4" id="KW-0812">Transmembrane</keyword>
<accession>I0YMB5</accession>
<feature type="domain" description="Peroxisomal membrane protein PEX14-like KPWE" evidence="17">
    <location>
        <begin position="336"/>
        <end position="386"/>
    </location>
</feature>
<feature type="compositionally biased region" description="Pro residues" evidence="15">
    <location>
        <begin position="482"/>
        <end position="501"/>
    </location>
</feature>
<dbReference type="GeneID" id="17037506"/>
<evidence type="ECO:0000256" key="14">
    <source>
        <dbReference type="RuleBase" id="RU367032"/>
    </source>
</evidence>
<evidence type="ECO:0000256" key="10">
    <source>
        <dbReference type="ARBA" id="ARBA00029502"/>
    </source>
</evidence>
<dbReference type="Pfam" id="PF04695">
    <property type="entry name" value="Pex14_N"/>
    <property type="match status" value="1"/>
</dbReference>
<feature type="region of interest" description="Disordered" evidence="15">
    <location>
        <begin position="91"/>
        <end position="120"/>
    </location>
</feature>
<dbReference type="STRING" id="574566.I0YMB5"/>
<keyword evidence="8 14" id="KW-0472">Membrane</keyword>
<comment type="subcellular location">
    <subcellularLocation>
        <location evidence="1">Peroxisome membrane</location>
        <topology evidence="1">Single-pass membrane protein</topology>
    </subcellularLocation>
</comment>
<dbReference type="GO" id="GO:0016560">
    <property type="term" value="P:protein import into peroxisome matrix, docking"/>
    <property type="evidence" value="ECO:0007669"/>
    <property type="project" value="UniProtKB-UniRule"/>
</dbReference>